<dbReference type="Proteomes" id="UP001152592">
    <property type="component" value="Unassembled WGS sequence"/>
</dbReference>
<organism evidence="1 2">
    <name type="scientific">Penicillium salamii</name>
    <dbReference type="NCBI Taxonomy" id="1612424"/>
    <lineage>
        <taxon>Eukaryota</taxon>
        <taxon>Fungi</taxon>
        <taxon>Dikarya</taxon>
        <taxon>Ascomycota</taxon>
        <taxon>Pezizomycotina</taxon>
        <taxon>Eurotiomycetes</taxon>
        <taxon>Eurotiomycetidae</taxon>
        <taxon>Eurotiales</taxon>
        <taxon>Aspergillaceae</taxon>
        <taxon>Penicillium</taxon>
    </lineage>
</organism>
<accession>A0A9W4I971</accession>
<evidence type="ECO:0008006" key="3">
    <source>
        <dbReference type="Google" id="ProtNLM"/>
    </source>
</evidence>
<sequence length="577" mass="66448">MESLPTELLISIREYVSYKAAGHVETLCSLARCSRRFHAVYQPLIYRHISPTNYWSIHTIHLIQRIWRDPDLAAQVRHLDFGWMIKGDLLQGHSDVFDVTSATSFIDAALEEIFEPGERRSKSMWRYHLLTPSKEAWLSLLLVRLTNLQSIEFNHPWSDLLTELLCKAARRQRPFHQNTPFPCLEAVKADVLRKGDALINANIDSLFLIPFFFFPAVRKITGGPVPGYFCFSQDEPPFLDVRPYDDLLSFNVNHSCRPVREIIITKAWWCHGMIEWLAACKNLEHLRIKFLFDWHAWYSVVEDTDDAKLNARKFRRALLPFVGTLKTLDIEVTIRRNYTLYTIMDDAGTFGSLREFTVLENLRITHYLLARISTVDSAPFMMRNRLADILPSSLKDLEILAVTADLYLGLIFEVMLLIADRASMPQLERVRVQLALHPDGERRKPLIPWCIDISVERLVPMESDDARERINTVVKVEMTSKLPAVLMSSNPDEISRARELVHLMRMLLNETGLKDNGVCHCHEWEEPHELESETPSPRALPSAPPFIPTLPVVETCSPWSSCRSSFVQSVARCMLLD</sequence>
<gene>
    <name evidence="1" type="ORF">PSALAMII_LOCUS918</name>
</gene>
<name>A0A9W4I971_9EURO</name>
<proteinExistence type="predicted"/>
<protein>
    <recommendedName>
        <fullName evidence="3">F-box domain-containing protein</fullName>
    </recommendedName>
</protein>
<reference evidence="1" key="1">
    <citation type="submission" date="2021-07" db="EMBL/GenBank/DDBJ databases">
        <authorList>
            <person name="Branca A.L. A."/>
        </authorList>
    </citation>
    <scope>NUCLEOTIDE SEQUENCE</scope>
</reference>
<comment type="caution">
    <text evidence="1">The sequence shown here is derived from an EMBL/GenBank/DDBJ whole genome shotgun (WGS) entry which is preliminary data.</text>
</comment>
<evidence type="ECO:0000313" key="1">
    <source>
        <dbReference type="EMBL" id="CAG8259636.1"/>
    </source>
</evidence>
<dbReference type="OrthoDB" id="5979581at2759"/>
<dbReference type="EMBL" id="CAJVPD010000033">
    <property type="protein sequence ID" value="CAG8259636.1"/>
    <property type="molecule type" value="Genomic_DNA"/>
</dbReference>
<evidence type="ECO:0000313" key="2">
    <source>
        <dbReference type="Proteomes" id="UP001152592"/>
    </source>
</evidence>
<dbReference type="AlphaFoldDB" id="A0A9W4I971"/>